<name>A0ACB8BVZ7_9AGAM</name>
<keyword evidence="2" id="KW-1185">Reference proteome</keyword>
<proteinExistence type="predicted"/>
<protein>
    <submittedName>
        <fullName evidence="1">Uncharacterized protein</fullName>
    </submittedName>
</protein>
<dbReference type="EMBL" id="MU266339">
    <property type="protein sequence ID" value="KAH7929637.1"/>
    <property type="molecule type" value="Genomic_DNA"/>
</dbReference>
<gene>
    <name evidence="1" type="ORF">BV22DRAFT_1191859</name>
</gene>
<organism evidence="1 2">
    <name type="scientific">Leucogyrophana mollusca</name>
    <dbReference type="NCBI Taxonomy" id="85980"/>
    <lineage>
        <taxon>Eukaryota</taxon>
        <taxon>Fungi</taxon>
        <taxon>Dikarya</taxon>
        <taxon>Basidiomycota</taxon>
        <taxon>Agaricomycotina</taxon>
        <taxon>Agaricomycetes</taxon>
        <taxon>Agaricomycetidae</taxon>
        <taxon>Boletales</taxon>
        <taxon>Boletales incertae sedis</taxon>
        <taxon>Leucogyrophana</taxon>
    </lineage>
</organism>
<evidence type="ECO:0000313" key="2">
    <source>
        <dbReference type="Proteomes" id="UP000790709"/>
    </source>
</evidence>
<evidence type="ECO:0000313" key="1">
    <source>
        <dbReference type="EMBL" id="KAH7929637.1"/>
    </source>
</evidence>
<reference evidence="1" key="1">
    <citation type="journal article" date="2021" name="New Phytol.">
        <title>Evolutionary innovations through gain and loss of genes in the ectomycorrhizal Boletales.</title>
        <authorList>
            <person name="Wu G."/>
            <person name="Miyauchi S."/>
            <person name="Morin E."/>
            <person name="Kuo A."/>
            <person name="Drula E."/>
            <person name="Varga T."/>
            <person name="Kohler A."/>
            <person name="Feng B."/>
            <person name="Cao Y."/>
            <person name="Lipzen A."/>
            <person name="Daum C."/>
            <person name="Hundley H."/>
            <person name="Pangilinan J."/>
            <person name="Johnson J."/>
            <person name="Barry K."/>
            <person name="LaButti K."/>
            <person name="Ng V."/>
            <person name="Ahrendt S."/>
            <person name="Min B."/>
            <person name="Choi I.G."/>
            <person name="Park H."/>
            <person name="Plett J.M."/>
            <person name="Magnuson J."/>
            <person name="Spatafora J.W."/>
            <person name="Nagy L.G."/>
            <person name="Henrissat B."/>
            <person name="Grigoriev I.V."/>
            <person name="Yang Z.L."/>
            <person name="Xu J."/>
            <person name="Martin F.M."/>
        </authorList>
    </citation>
    <scope>NUCLEOTIDE SEQUENCE</scope>
    <source>
        <strain evidence="1">KUC20120723A-06</strain>
    </source>
</reference>
<dbReference type="Proteomes" id="UP000790709">
    <property type="component" value="Unassembled WGS sequence"/>
</dbReference>
<sequence length="484" mass="49653">MSCSSSATATQYETITTYTTSTSYSSSVTTVQGSVTTIVTGTCLATGTVSGSDTTGCISSGDVTQVSTVGGGQSTVQVPVVVTVPVTETQATKTLYGSECANTQSSQDTGAATPSSSPSTDPSSSSPPSIATSILSQSTPPPSTFTQAASTTLSDGEVVQTVVYFTSTYAPTDVYIPSTVPNPSLQANQNSGSGTNVAPIVGGVVGGFVGFVALVGALWFLCRKRRTWDDIFEKEAFRDEDELEPHPVLRDRSRLDMSAEPKPYQYGLVGHVSAPIGVSSSTPPSSPRPSTTLNHPSFTASSSAHSRHTSNMSLTPLLHSGGASSPVPSRASSRPSTAGSVQTMQGQPTQRQVSATASSGTGARTLSMVSTQASGSASSATRASPTPLGQWSPNMDTIGAFDPLTHRTGSPMPVAERRILQIANDAPSSPTSTIAGERRPSSFAAASPLPTKTSQPSRASAIIMHTDAGRPQGWSGPEPPAYSN</sequence>
<comment type="caution">
    <text evidence="1">The sequence shown here is derived from an EMBL/GenBank/DDBJ whole genome shotgun (WGS) entry which is preliminary data.</text>
</comment>
<accession>A0ACB8BVZ7</accession>